<accession>A0A369MF51</accession>
<gene>
    <name evidence="6" type="ORF">C1853_02965</name>
    <name evidence="5" type="ORF">C1871_05465</name>
    <name evidence="4" type="ORF">C1875_09580</name>
    <name evidence="7" type="ORF">FIC87_01330</name>
    <name evidence="3" type="ORF">GO726_05405</name>
</gene>
<dbReference type="Gene3D" id="3.90.420.10">
    <property type="entry name" value="Oxidoreductase, molybdopterin-binding domain"/>
    <property type="match status" value="1"/>
</dbReference>
<dbReference type="Proteomes" id="UP000253857">
    <property type="component" value="Unassembled WGS sequence"/>
</dbReference>
<evidence type="ECO:0000313" key="5">
    <source>
        <dbReference type="EMBL" id="RDB86993.1"/>
    </source>
</evidence>
<sequence>MTQRNTRMFAGVAGAALLLTGSGLALNALNPNSADASDAASGTTHSFNENVVEASWVNVDDGSYVRVPNVQGSFVFNQLGTTPNDELFNVFGAALTSMCSKPAVEFEAQTGGVANFYVNVGGHIKKNFTVDVSELSEDASEEALMACSCATGSPFGQAAVLGVPLASIVEMADLEEGVNTVTAYGADGFGQPLPLRYALEHDAMLVYQVNGQELTSATDGSSMQLWMPETVARYFTRNITDIELTREDAEPDVQQVDPCYRNKINIMNYADGCTFVAGDEITFEGVADDLGSPIEAIEFSFDGGATWTSCATEGATADKWVNWQFSTSFEDAGDYRMTVRAKTADGMVSPLAATLLFQVS</sequence>
<dbReference type="EMBL" id="PPTY01000006">
    <property type="protein sequence ID" value="RDB86993.1"/>
    <property type="molecule type" value="Genomic_DNA"/>
</dbReference>
<evidence type="ECO:0000313" key="7">
    <source>
        <dbReference type="EMBL" id="TNU96012.1"/>
    </source>
</evidence>
<dbReference type="Proteomes" id="UP000253915">
    <property type="component" value="Unassembled WGS sequence"/>
</dbReference>
<evidence type="ECO:0000313" key="10">
    <source>
        <dbReference type="Proteomes" id="UP000253970"/>
    </source>
</evidence>
<dbReference type="InterPro" id="IPR014756">
    <property type="entry name" value="Ig_E-set"/>
</dbReference>
<evidence type="ECO:0000259" key="2">
    <source>
        <dbReference type="Pfam" id="PF00174"/>
    </source>
</evidence>
<evidence type="ECO:0000313" key="8">
    <source>
        <dbReference type="Proteomes" id="UP000253857"/>
    </source>
</evidence>
<feature type="signal peptide" evidence="1">
    <location>
        <begin position="1"/>
        <end position="27"/>
    </location>
</feature>
<dbReference type="InterPro" id="IPR000572">
    <property type="entry name" value="OxRdtase_Mopterin-bd_dom"/>
</dbReference>
<dbReference type="EMBL" id="WPOM01000008">
    <property type="protein sequence ID" value="MVN32605.1"/>
    <property type="molecule type" value="Genomic_DNA"/>
</dbReference>
<feature type="chain" id="PRO_5044389173" evidence="1">
    <location>
        <begin position="28"/>
        <end position="360"/>
    </location>
</feature>
<evidence type="ECO:0000313" key="4">
    <source>
        <dbReference type="EMBL" id="RDB69578.1"/>
    </source>
</evidence>
<organism evidence="4 10">
    <name type="scientific">Eggerthella lenta</name>
    <name type="common">Eubacterium lentum</name>
    <dbReference type="NCBI Taxonomy" id="84112"/>
    <lineage>
        <taxon>Bacteria</taxon>
        <taxon>Bacillati</taxon>
        <taxon>Actinomycetota</taxon>
        <taxon>Coriobacteriia</taxon>
        <taxon>Eggerthellales</taxon>
        <taxon>Eggerthellaceae</taxon>
        <taxon>Eggerthella</taxon>
    </lineage>
</organism>
<dbReference type="Proteomes" id="UP000312594">
    <property type="component" value="Unassembled WGS sequence"/>
</dbReference>
<dbReference type="AlphaFoldDB" id="A0A369MF51"/>
<evidence type="ECO:0000313" key="9">
    <source>
        <dbReference type="Proteomes" id="UP000253915"/>
    </source>
</evidence>
<dbReference type="EMBL" id="PPTU01000013">
    <property type="protein sequence ID" value="RDB69578.1"/>
    <property type="molecule type" value="Genomic_DNA"/>
</dbReference>
<dbReference type="Proteomes" id="UP000436429">
    <property type="component" value="Unassembled WGS sequence"/>
</dbReference>
<reference evidence="7 11" key="1">
    <citation type="journal article" date="2005" name="Appl. Environ. Microbiol.">
        <title>Intestinal bacterial communities that produce active estrogen-like compounds enterodiol and enterolactone in humans.</title>
        <authorList>
            <person name="Clavel T."/>
            <person name="Henderson G."/>
            <person name="Alpert C.A."/>
            <person name="Philippe C."/>
            <person name="Rigottier-Gois L."/>
            <person name="Dore J."/>
            <person name="Blaut M."/>
        </authorList>
    </citation>
    <scope>NUCLEOTIDE SEQUENCE [LARGE SCALE GENOMIC DNA]</scope>
    <source>
        <strain evidence="7 11">SECO-MT75m2</strain>
    </source>
</reference>
<proteinExistence type="predicted"/>
<dbReference type="RefSeq" id="WP_015759960.1">
    <property type="nucleotide sequence ID" value="NZ_AP025575.1"/>
</dbReference>
<reference evidence="8 9" key="2">
    <citation type="journal article" date="2018" name="Elife">
        <title>Discovery and characterization of a prevalent human gut bacterial enzyme sufficient for the inactivation of a family of plant toxins.</title>
        <authorList>
            <person name="Koppel N."/>
            <person name="Bisanz J.E."/>
            <person name="Pandelia M.E."/>
            <person name="Turnbaugh P.J."/>
            <person name="Balskus E.P."/>
        </authorList>
    </citation>
    <scope>NUCLEOTIDE SEQUENCE [LARGE SCALE GENOMIC DNA]</scope>
    <source>
        <strain evidence="6 9">16A</strain>
        <strain evidence="5 8">FAA1-1-60AUCSF</strain>
        <strain evidence="4 10">W1 BHI 6</strain>
    </source>
</reference>
<feature type="domain" description="Oxidoreductase molybdopterin-binding" evidence="2">
    <location>
        <begin position="114"/>
        <end position="249"/>
    </location>
</feature>
<evidence type="ECO:0000256" key="1">
    <source>
        <dbReference type="SAM" id="SignalP"/>
    </source>
</evidence>
<comment type="caution">
    <text evidence="4">The sequence shown here is derived from an EMBL/GenBank/DDBJ whole genome shotgun (WGS) entry which is preliminary data.</text>
</comment>
<dbReference type="Gene3D" id="2.60.40.650">
    <property type="match status" value="1"/>
</dbReference>
<evidence type="ECO:0000313" key="11">
    <source>
        <dbReference type="Proteomes" id="UP000312594"/>
    </source>
</evidence>
<dbReference type="InterPro" id="IPR036374">
    <property type="entry name" value="OxRdtase_Mopterin-bd_sf"/>
</dbReference>
<evidence type="ECO:0000313" key="6">
    <source>
        <dbReference type="EMBL" id="RDC41073.1"/>
    </source>
</evidence>
<reference evidence="3 12" key="4">
    <citation type="submission" date="2019-11" db="EMBL/GenBank/DDBJ databases">
        <title>Whole genome shotgun sequencing (WGS) data from Adlercreutzia equolifaciens ResAG-91, Eggerthella lenta MRI-F36, MRI-F37, MRI-F40, ResAG-49, ResAG-88, ResAG-121, ResAG-145, and Gordonibacter sp. ResAG-5, ResAG-26, ResAG-43, ResAG-50, ResAG-59.</title>
        <authorList>
            <person name="Stoll D.A."/>
            <person name="Danylec N."/>
            <person name="Franz C.M.A.P."/>
            <person name="Huch M."/>
        </authorList>
    </citation>
    <scope>NUCLEOTIDE SEQUENCE [LARGE SCALE GENOMIC DNA]</scope>
    <source>
        <strain evidence="3 12">ResAG-88</strain>
    </source>
</reference>
<protein>
    <submittedName>
        <fullName evidence="4">Molybdopterin-binding protein</fullName>
    </submittedName>
    <submittedName>
        <fullName evidence="3">Molybdopterin-dependent oxidoreductase</fullName>
    </submittedName>
</protein>
<name>A0A369MF51_EGGLN</name>
<evidence type="ECO:0000313" key="12">
    <source>
        <dbReference type="Proteomes" id="UP000436429"/>
    </source>
</evidence>
<evidence type="ECO:0000313" key="3">
    <source>
        <dbReference type="EMBL" id="MVN32605.1"/>
    </source>
</evidence>
<reference evidence="7" key="3">
    <citation type="submission" date="2019-06" db="EMBL/GenBank/DDBJ databases">
        <authorList>
            <person name="Bisanz J.E."/>
            <person name="Turnbaugh P.J."/>
        </authorList>
    </citation>
    <scope>NUCLEOTIDE SEQUENCE</scope>
    <source>
        <strain evidence="7">SECO-MT75m2</strain>
    </source>
</reference>
<dbReference type="Pfam" id="PF00174">
    <property type="entry name" value="Oxidored_molyb"/>
    <property type="match status" value="1"/>
</dbReference>
<dbReference type="EMBL" id="VEVP01000002">
    <property type="protein sequence ID" value="TNU96012.1"/>
    <property type="molecule type" value="Genomic_DNA"/>
</dbReference>
<dbReference type="EMBL" id="PPUQ01000002">
    <property type="protein sequence ID" value="RDC41073.1"/>
    <property type="molecule type" value="Genomic_DNA"/>
</dbReference>
<dbReference type="Proteomes" id="UP000253970">
    <property type="component" value="Unassembled WGS sequence"/>
</dbReference>
<dbReference type="SUPFAM" id="SSF81296">
    <property type="entry name" value="E set domains"/>
    <property type="match status" value="1"/>
</dbReference>
<dbReference type="SUPFAM" id="SSF56524">
    <property type="entry name" value="Oxidoreductase molybdopterin-binding domain"/>
    <property type="match status" value="1"/>
</dbReference>
<keyword evidence="1" id="KW-0732">Signal</keyword>